<dbReference type="RefSeq" id="WP_115373958.1">
    <property type="nucleotide sequence ID" value="NZ_QASA01000001.1"/>
</dbReference>
<protein>
    <submittedName>
        <fullName evidence="1">Uncharacterized protein</fullName>
    </submittedName>
</protein>
<comment type="caution">
    <text evidence="1">The sequence shown here is derived from an EMBL/GenBank/DDBJ whole genome shotgun (WGS) entry which is preliminary data.</text>
</comment>
<evidence type="ECO:0000313" key="2">
    <source>
        <dbReference type="Proteomes" id="UP000253919"/>
    </source>
</evidence>
<proteinExistence type="predicted"/>
<sequence length="67" mass="7643">MIIERTENEVIFKFSGNINVDDLQDIADFLEFAELANKSKATQNEVDALVKTVKKGRWDKTKSRLGL</sequence>
<keyword evidence="2" id="KW-1185">Reference proteome</keyword>
<dbReference type="EMBL" id="QASA01000001">
    <property type="protein sequence ID" value="RDC64868.1"/>
    <property type="molecule type" value="Genomic_DNA"/>
</dbReference>
<evidence type="ECO:0000313" key="1">
    <source>
        <dbReference type="EMBL" id="RDC64868.1"/>
    </source>
</evidence>
<accession>A0A369QRQ8</accession>
<gene>
    <name evidence="1" type="ORF">AHMF7616_03490</name>
</gene>
<dbReference type="AlphaFoldDB" id="A0A369QRQ8"/>
<dbReference type="OrthoDB" id="1122968at2"/>
<reference evidence="1 2" key="1">
    <citation type="submission" date="2018-04" db="EMBL/GenBank/DDBJ databases">
        <title>Adhaeribacter sp. HMF7616 genome sequencing and assembly.</title>
        <authorList>
            <person name="Kang H."/>
            <person name="Kang J."/>
            <person name="Cha I."/>
            <person name="Kim H."/>
            <person name="Joh K."/>
        </authorList>
    </citation>
    <scope>NUCLEOTIDE SEQUENCE [LARGE SCALE GENOMIC DNA]</scope>
    <source>
        <strain evidence="1 2">HMF7616</strain>
    </source>
</reference>
<dbReference type="Proteomes" id="UP000253919">
    <property type="component" value="Unassembled WGS sequence"/>
</dbReference>
<name>A0A369QRQ8_9BACT</name>
<organism evidence="1 2">
    <name type="scientific">Adhaeribacter pallidiroseus</name>
    <dbReference type="NCBI Taxonomy" id="2072847"/>
    <lineage>
        <taxon>Bacteria</taxon>
        <taxon>Pseudomonadati</taxon>
        <taxon>Bacteroidota</taxon>
        <taxon>Cytophagia</taxon>
        <taxon>Cytophagales</taxon>
        <taxon>Hymenobacteraceae</taxon>
        <taxon>Adhaeribacter</taxon>
    </lineage>
</organism>